<evidence type="ECO:0000313" key="1">
    <source>
        <dbReference type="EMBL" id="PIL19513.1"/>
    </source>
</evidence>
<dbReference type="RefSeq" id="WP_099911496.1">
    <property type="nucleotide sequence ID" value="NZ_AWWI01000099.1"/>
</dbReference>
<gene>
    <name evidence="1" type="ORF">P775_14260</name>
</gene>
<dbReference type="OrthoDB" id="7586141at2"/>
<comment type="caution">
    <text evidence="1">The sequence shown here is derived from an EMBL/GenBank/DDBJ whole genome shotgun (WGS) entry which is preliminary data.</text>
</comment>
<protein>
    <recommendedName>
        <fullName evidence="3">Phage tail assembly chaperone</fullName>
    </recommendedName>
</protein>
<dbReference type="Proteomes" id="UP000231259">
    <property type="component" value="Unassembled WGS sequence"/>
</dbReference>
<sequence length="95" mass="10830">MLSAYVSAGLPPGEFWGLSLWEYNAQMRGAHDRLEREQDGRAWLAWHIEALHRQERLMSLAEMTGRTETHGAPQSDEDLQSMFDLLATAWGARTD</sequence>
<evidence type="ECO:0008006" key="3">
    <source>
        <dbReference type="Google" id="ProtNLM"/>
    </source>
</evidence>
<evidence type="ECO:0000313" key="2">
    <source>
        <dbReference type="Proteomes" id="UP000231259"/>
    </source>
</evidence>
<organism evidence="1 2">
    <name type="scientific">Puniceibacterium antarcticum</name>
    <dbReference type="NCBI Taxonomy" id="1206336"/>
    <lineage>
        <taxon>Bacteria</taxon>
        <taxon>Pseudomonadati</taxon>
        <taxon>Pseudomonadota</taxon>
        <taxon>Alphaproteobacteria</taxon>
        <taxon>Rhodobacterales</taxon>
        <taxon>Paracoccaceae</taxon>
        <taxon>Puniceibacterium</taxon>
    </lineage>
</organism>
<dbReference type="AlphaFoldDB" id="A0A2G8RDE6"/>
<keyword evidence="2" id="KW-1185">Reference proteome</keyword>
<proteinExistence type="predicted"/>
<name>A0A2G8RDE6_9RHOB</name>
<accession>A0A2G8RDE6</accession>
<dbReference type="EMBL" id="AWWI01000099">
    <property type="protein sequence ID" value="PIL19513.1"/>
    <property type="molecule type" value="Genomic_DNA"/>
</dbReference>
<reference evidence="1 2" key="1">
    <citation type="submission" date="2013-09" db="EMBL/GenBank/DDBJ databases">
        <title>Genome sequencing of Phaeobacter antarcticus sp. nov. SM1211.</title>
        <authorList>
            <person name="Zhang X.-Y."/>
            <person name="Liu C."/>
            <person name="Chen X.-L."/>
            <person name="Xie B.-B."/>
            <person name="Qin Q.-L."/>
            <person name="Rong J.-C."/>
            <person name="Zhang Y.-Z."/>
        </authorList>
    </citation>
    <scope>NUCLEOTIDE SEQUENCE [LARGE SCALE GENOMIC DNA]</scope>
    <source>
        <strain evidence="1 2">SM1211</strain>
    </source>
</reference>